<dbReference type="AlphaFoldDB" id="A0AAN7ESF2"/>
<dbReference type="GO" id="GO:0022857">
    <property type="term" value="F:transmembrane transporter activity"/>
    <property type="evidence" value="ECO:0007669"/>
    <property type="project" value="InterPro"/>
</dbReference>
<name>A0AAN7ESF2_QUERU</name>
<dbReference type="Pfam" id="PF03105">
    <property type="entry name" value="SPX"/>
    <property type="match status" value="2"/>
</dbReference>
<dbReference type="CDD" id="cd14479">
    <property type="entry name" value="SPX-MFS_plant"/>
    <property type="match status" value="1"/>
</dbReference>
<proteinExistence type="inferred from homology"/>
<comment type="caution">
    <text evidence="8">The sequence shown here is derived from an EMBL/GenBank/DDBJ whole genome shotgun (WGS) entry which is preliminary data.</text>
</comment>
<gene>
    <name evidence="8" type="ORF">RGQ29_028518</name>
</gene>
<feature type="transmembrane region" description="Helical" evidence="6">
    <location>
        <begin position="517"/>
        <end position="543"/>
    </location>
</feature>
<accession>A0AAN7ESF2</accession>
<dbReference type="EMBL" id="JAXUIC010000008">
    <property type="protein sequence ID" value="KAK4578442.1"/>
    <property type="molecule type" value="Genomic_DNA"/>
</dbReference>
<dbReference type="PANTHER" id="PTHR23510:SF21">
    <property type="entry name" value="SPX DOMAIN-CONTAINING PROTEIN"/>
    <property type="match status" value="1"/>
</dbReference>
<evidence type="ECO:0000256" key="3">
    <source>
        <dbReference type="ARBA" id="ARBA00022692"/>
    </source>
</evidence>
<dbReference type="SUPFAM" id="SSF103473">
    <property type="entry name" value="MFS general substrate transporter"/>
    <property type="match status" value="1"/>
</dbReference>
<protein>
    <recommendedName>
        <fullName evidence="7">SPX domain-containing protein</fullName>
    </recommendedName>
</protein>
<evidence type="ECO:0000256" key="1">
    <source>
        <dbReference type="ARBA" id="ARBA00004141"/>
    </source>
</evidence>
<sequence length="701" mass="78739">MVAFGKKLRESQIQEWQGYYINYKLMKKKVKRYTEQIEVRTQNHHFVLKDFSRLLDYQIEKIVLFLLEKQGLLAARLSDLGEQHHALTQQSDGSSISELKEAYRAVGQELLRLLFFVEMNAIGIRKILKKFDKRFGCKFTDYYVKTRANHPYSQLRQVFKHVGFGAVVGAISHNLADLQDLQNNQGSYISIYDQPAFSHPDPVIDSIKSAVDRLSNSTNFLHFLGRHAFIMEEELPTPSEDECLEQRYHFMSLLLNLANTFLYMVNTYIIVPTADDYSLSLGAAATVCGVVIGSMAVAQVFSSVYFSAWSNRSYLRPLVFSSIVLFVGNTLYALAYDLNSISVLLIGRLFCGLGSARAVNRRYISDCVPLKLRMQASAGFVSASALGMACGPALACLLQTKFKIYKLTFNEETLPGWLMALAWLVYLLWLWISFREPHCETKENLVPNEANVGQLANVTVENGYTQPLLMKIEAKQQDEDEDQERDDAEEDSQEIHKPVTSIVVAYRLLTPSVKVQLFVYFMLKYAMEIVLAESSVITGYYFIWPISRVAIFLACLGLTVLPVNIIVGKYMTNIFEERQVLLASEIMVCIGILLSFHIFNPYSVPQYVGSALITFVSAEVLEGVNLSLLSRCMSSRLSRGTYNGGLLSTEAGTLARVVADGTITLSGYLGESKLLNSTLLPALLICVSSIIATCCTYNSLY</sequence>
<dbReference type="InterPro" id="IPR004331">
    <property type="entry name" value="SPX_dom"/>
</dbReference>
<dbReference type="PANTHER" id="PTHR23510">
    <property type="entry name" value="INNER MEMBRANE TRANSPORT PROTEIN YAJR"/>
    <property type="match status" value="1"/>
</dbReference>
<feature type="transmembrane region" description="Helical" evidence="6">
    <location>
        <begin position="318"/>
        <end position="335"/>
    </location>
</feature>
<dbReference type="EMBL" id="JAXUIC010000008">
    <property type="protein sequence ID" value="KAK4578444.1"/>
    <property type="molecule type" value="Genomic_DNA"/>
</dbReference>
<dbReference type="GO" id="GO:0016020">
    <property type="term" value="C:membrane"/>
    <property type="evidence" value="ECO:0007669"/>
    <property type="project" value="UniProtKB-SubCell"/>
</dbReference>
<reference evidence="8 9" key="1">
    <citation type="journal article" date="2023" name="G3 (Bethesda)">
        <title>A haplotype-resolved chromosome-scale genome for Quercus rubra L. provides insights into the genetics of adaptive traits for red oak species.</title>
        <authorList>
            <person name="Kapoor B."/>
            <person name="Jenkins J."/>
            <person name="Schmutz J."/>
            <person name="Zhebentyayeva T."/>
            <person name="Kuelheim C."/>
            <person name="Coggeshall M."/>
            <person name="Heim C."/>
            <person name="Lasky J.R."/>
            <person name="Leites L."/>
            <person name="Islam-Faridi N."/>
            <person name="Romero-Severson J."/>
            <person name="DeLeo V.L."/>
            <person name="Lucas S.M."/>
            <person name="Lazic D."/>
            <person name="Gailing O."/>
            <person name="Carlson J."/>
            <person name="Staton M."/>
        </authorList>
    </citation>
    <scope>NUCLEOTIDE SEQUENCE [LARGE SCALE GENOMIC DNA]</scope>
    <source>
        <strain evidence="8">Pseudo-F2</strain>
    </source>
</reference>
<evidence type="ECO:0000259" key="7">
    <source>
        <dbReference type="PROSITE" id="PS51382"/>
    </source>
</evidence>
<evidence type="ECO:0000256" key="5">
    <source>
        <dbReference type="ARBA" id="ARBA00023136"/>
    </source>
</evidence>
<feature type="transmembrane region" description="Helical" evidence="6">
    <location>
        <begin position="414"/>
        <end position="432"/>
    </location>
</feature>
<keyword evidence="9" id="KW-1185">Reference proteome</keyword>
<dbReference type="PROSITE" id="PS51382">
    <property type="entry name" value="SPX"/>
    <property type="match status" value="1"/>
</dbReference>
<dbReference type="InterPro" id="IPR045264">
    <property type="entry name" value="SPXM_SPX_plant"/>
</dbReference>
<dbReference type="InterPro" id="IPR051068">
    <property type="entry name" value="MFS_Domain-Containing_Protein"/>
</dbReference>
<feature type="transmembrane region" description="Helical" evidence="6">
    <location>
        <begin position="253"/>
        <end position="271"/>
    </location>
</feature>
<keyword evidence="5 6" id="KW-0472">Membrane</keyword>
<feature type="transmembrane region" description="Helical" evidence="6">
    <location>
        <begin position="580"/>
        <end position="599"/>
    </location>
</feature>
<dbReference type="Pfam" id="PF07690">
    <property type="entry name" value="MFS_1"/>
    <property type="match status" value="1"/>
</dbReference>
<dbReference type="InterPro" id="IPR036259">
    <property type="entry name" value="MFS_trans_sf"/>
</dbReference>
<feature type="transmembrane region" description="Helical" evidence="6">
    <location>
        <begin position="380"/>
        <end position="402"/>
    </location>
</feature>
<dbReference type="Gene3D" id="1.20.1250.20">
    <property type="entry name" value="MFS general substrate transporter like domains"/>
    <property type="match status" value="1"/>
</dbReference>
<keyword evidence="4 6" id="KW-1133">Transmembrane helix</keyword>
<feature type="domain" description="SPX" evidence="7">
    <location>
        <begin position="2"/>
        <end position="145"/>
    </location>
</feature>
<dbReference type="EMBL" id="JAXUIC010000008">
    <property type="protein sequence ID" value="KAK4578445.1"/>
    <property type="molecule type" value="Genomic_DNA"/>
</dbReference>
<feature type="transmembrane region" description="Helical" evidence="6">
    <location>
        <begin position="549"/>
        <end position="568"/>
    </location>
</feature>
<organism evidence="8 9">
    <name type="scientific">Quercus rubra</name>
    <name type="common">Northern red oak</name>
    <name type="synonym">Quercus borealis</name>
    <dbReference type="NCBI Taxonomy" id="3512"/>
    <lineage>
        <taxon>Eukaryota</taxon>
        <taxon>Viridiplantae</taxon>
        <taxon>Streptophyta</taxon>
        <taxon>Embryophyta</taxon>
        <taxon>Tracheophyta</taxon>
        <taxon>Spermatophyta</taxon>
        <taxon>Magnoliopsida</taxon>
        <taxon>eudicotyledons</taxon>
        <taxon>Gunneridae</taxon>
        <taxon>Pentapetalae</taxon>
        <taxon>rosids</taxon>
        <taxon>fabids</taxon>
        <taxon>Fagales</taxon>
        <taxon>Fagaceae</taxon>
        <taxon>Quercus</taxon>
    </lineage>
</organism>
<dbReference type="EMBL" id="JAXUIC010000008">
    <property type="protein sequence ID" value="KAK4578446.1"/>
    <property type="molecule type" value="Genomic_DNA"/>
</dbReference>
<comment type="subcellular location">
    <subcellularLocation>
        <location evidence="1">Membrane</location>
        <topology evidence="1">Multi-pass membrane protein</topology>
    </subcellularLocation>
</comment>
<evidence type="ECO:0000313" key="8">
    <source>
        <dbReference type="EMBL" id="KAK4578443.1"/>
    </source>
</evidence>
<feature type="transmembrane region" description="Helical" evidence="6">
    <location>
        <begin position="341"/>
        <end position="359"/>
    </location>
</feature>
<evidence type="ECO:0000256" key="6">
    <source>
        <dbReference type="SAM" id="Phobius"/>
    </source>
</evidence>
<feature type="transmembrane region" description="Helical" evidence="6">
    <location>
        <begin position="679"/>
        <end position="700"/>
    </location>
</feature>
<dbReference type="InterPro" id="IPR011701">
    <property type="entry name" value="MFS"/>
</dbReference>
<feature type="transmembrane region" description="Helical" evidence="6">
    <location>
        <begin position="283"/>
        <end position="306"/>
    </location>
</feature>
<dbReference type="Proteomes" id="UP001324115">
    <property type="component" value="Unassembled WGS sequence"/>
</dbReference>
<evidence type="ECO:0000313" key="9">
    <source>
        <dbReference type="Proteomes" id="UP001324115"/>
    </source>
</evidence>
<dbReference type="EMBL" id="JAXUIC010000008">
    <property type="protein sequence ID" value="KAK4578443.1"/>
    <property type="molecule type" value="Genomic_DNA"/>
</dbReference>
<evidence type="ECO:0000256" key="2">
    <source>
        <dbReference type="ARBA" id="ARBA00008335"/>
    </source>
</evidence>
<evidence type="ECO:0000256" key="4">
    <source>
        <dbReference type="ARBA" id="ARBA00022989"/>
    </source>
</evidence>
<keyword evidence="3 6" id="KW-0812">Transmembrane</keyword>
<comment type="similarity">
    <text evidence="2">Belongs to the major facilitator superfamily.</text>
</comment>